<sequence length="400" mass="43345">MSCQTWTKEASFTKAAVPSPGCLSGPLFGDRPHELYGDTLTQVLKEADLASKDSVQPSVLDIALAIPHLAAQSAIPRSELYAPTQTILAAVYKLICLIAAQEQINVEDADGVDVRILPVAWSPQSTFDASACNTSYGPVLDLQSLAASQRPWQYAFGVENDQGEVFVRAFVAAKQAAANHHCDCHPTPGKPESASTPRLSAKEHHHVAVGGTFDHLHIGHKLLLTMTAFALDQTQSESIMTVGITGDELLKNKKYAEQLESWSDRQRSVHRFLDAILNFASPEAAQPVMQEIKEPGPNGHAVNIKYPNGLNIRCVEIWDPFGPTITEKDISALIISAETRAGGSAVNDKRTENGWSALDVLEVDVLDSKETSSPASQQNFEGKLSSTEIRKKRAQKTASL</sequence>
<dbReference type="Gene3D" id="3.40.50.620">
    <property type="entry name" value="HUPs"/>
    <property type="match status" value="1"/>
</dbReference>
<dbReference type="PANTHER" id="PTHR10695">
    <property type="entry name" value="DEPHOSPHO-COA KINASE-RELATED"/>
    <property type="match status" value="1"/>
</dbReference>
<evidence type="ECO:0000313" key="4">
    <source>
        <dbReference type="Proteomes" id="UP000304951"/>
    </source>
</evidence>
<dbReference type="Proteomes" id="UP000304951">
    <property type="component" value="Unassembled WGS sequence"/>
</dbReference>
<dbReference type="InterPro" id="IPR014729">
    <property type="entry name" value="Rossmann-like_a/b/a_fold"/>
</dbReference>
<protein>
    <recommendedName>
        <fullName evidence="2">Cytidyltransferase-like domain-containing protein</fullName>
    </recommendedName>
</protein>
<dbReference type="Pfam" id="PF01467">
    <property type="entry name" value="CTP_transf_like"/>
    <property type="match status" value="1"/>
</dbReference>
<dbReference type="PANTHER" id="PTHR10695:SF46">
    <property type="entry name" value="BIFUNCTIONAL COENZYME A SYNTHASE-RELATED"/>
    <property type="match status" value="1"/>
</dbReference>
<proteinExistence type="predicted"/>
<feature type="compositionally biased region" description="Basic residues" evidence="1">
    <location>
        <begin position="390"/>
        <end position="400"/>
    </location>
</feature>
<name>A0A4S8S8Y8_AURPU</name>
<dbReference type="AlphaFoldDB" id="A0A4S8S8Y8"/>
<evidence type="ECO:0000313" key="3">
    <source>
        <dbReference type="EMBL" id="THV66756.1"/>
    </source>
</evidence>
<organism evidence="3 4">
    <name type="scientific">Aureobasidium pullulans</name>
    <name type="common">Black yeast</name>
    <name type="synonym">Pullularia pullulans</name>
    <dbReference type="NCBI Taxonomy" id="5580"/>
    <lineage>
        <taxon>Eukaryota</taxon>
        <taxon>Fungi</taxon>
        <taxon>Dikarya</taxon>
        <taxon>Ascomycota</taxon>
        <taxon>Pezizomycotina</taxon>
        <taxon>Dothideomycetes</taxon>
        <taxon>Dothideomycetidae</taxon>
        <taxon>Dothideales</taxon>
        <taxon>Saccotheciaceae</taxon>
        <taxon>Aureobasidium</taxon>
    </lineage>
</organism>
<dbReference type="GO" id="GO:0004140">
    <property type="term" value="F:dephospho-CoA kinase activity"/>
    <property type="evidence" value="ECO:0007669"/>
    <property type="project" value="TreeGrafter"/>
</dbReference>
<gene>
    <name evidence="3" type="ORF">D6D28_08075</name>
</gene>
<dbReference type="GO" id="GO:0015937">
    <property type="term" value="P:coenzyme A biosynthetic process"/>
    <property type="evidence" value="ECO:0007669"/>
    <property type="project" value="TreeGrafter"/>
</dbReference>
<comment type="caution">
    <text evidence="3">The sequence shown here is derived from an EMBL/GenBank/DDBJ whole genome shotgun (WGS) entry which is preliminary data.</text>
</comment>
<dbReference type="EMBL" id="QZAF01000486">
    <property type="protein sequence ID" value="THV66756.1"/>
    <property type="molecule type" value="Genomic_DNA"/>
</dbReference>
<feature type="domain" description="Cytidyltransferase-like" evidence="2">
    <location>
        <begin position="209"/>
        <end position="391"/>
    </location>
</feature>
<dbReference type="InterPro" id="IPR004821">
    <property type="entry name" value="Cyt_trans-like"/>
</dbReference>
<accession>A0A4S8S8Y8</accession>
<feature type="compositionally biased region" description="Polar residues" evidence="1">
    <location>
        <begin position="371"/>
        <end position="387"/>
    </location>
</feature>
<evidence type="ECO:0000259" key="2">
    <source>
        <dbReference type="Pfam" id="PF01467"/>
    </source>
</evidence>
<evidence type="ECO:0000256" key="1">
    <source>
        <dbReference type="SAM" id="MobiDB-lite"/>
    </source>
</evidence>
<reference evidence="3 4" key="1">
    <citation type="submission" date="2018-10" db="EMBL/GenBank/DDBJ databases">
        <title>Fifty Aureobasidium pullulans genomes reveal a recombining polyextremotolerant generalist.</title>
        <authorList>
            <person name="Gostincar C."/>
            <person name="Turk M."/>
            <person name="Zajc J."/>
            <person name="Gunde-Cimerman N."/>
        </authorList>
    </citation>
    <scope>NUCLEOTIDE SEQUENCE [LARGE SCALE GENOMIC DNA]</scope>
    <source>
        <strain evidence="3 4">EXF-11900</strain>
    </source>
</reference>
<dbReference type="SUPFAM" id="SSF52374">
    <property type="entry name" value="Nucleotidylyl transferase"/>
    <property type="match status" value="1"/>
</dbReference>
<feature type="region of interest" description="Disordered" evidence="1">
    <location>
        <begin position="368"/>
        <end position="400"/>
    </location>
</feature>